<evidence type="ECO:0000313" key="1">
    <source>
        <dbReference type="EMBL" id="CAH8321703.1"/>
    </source>
</evidence>
<protein>
    <submittedName>
        <fullName evidence="1">Uncharacterized protein</fullName>
    </submittedName>
</protein>
<reference evidence="1 2" key="1">
    <citation type="submission" date="2022-03" db="EMBL/GenBank/DDBJ databases">
        <authorList>
            <person name="Macdonald S."/>
            <person name="Ahmed S."/>
            <person name="Newling K."/>
        </authorList>
    </citation>
    <scope>NUCLEOTIDE SEQUENCE [LARGE SCALE GENOMIC DNA]</scope>
</reference>
<name>A0ABC8JKI5_ERUVS</name>
<accession>A0ABC8JKI5</accession>
<organism evidence="1 2">
    <name type="scientific">Eruca vesicaria subsp. sativa</name>
    <name type="common">Garden rocket</name>
    <name type="synonym">Eruca sativa</name>
    <dbReference type="NCBI Taxonomy" id="29727"/>
    <lineage>
        <taxon>Eukaryota</taxon>
        <taxon>Viridiplantae</taxon>
        <taxon>Streptophyta</taxon>
        <taxon>Embryophyta</taxon>
        <taxon>Tracheophyta</taxon>
        <taxon>Spermatophyta</taxon>
        <taxon>Magnoliopsida</taxon>
        <taxon>eudicotyledons</taxon>
        <taxon>Gunneridae</taxon>
        <taxon>Pentapetalae</taxon>
        <taxon>rosids</taxon>
        <taxon>malvids</taxon>
        <taxon>Brassicales</taxon>
        <taxon>Brassicaceae</taxon>
        <taxon>Brassiceae</taxon>
        <taxon>Eruca</taxon>
    </lineage>
</organism>
<sequence length="143" mass="16739">MTINPLTAEDFEGLEKHEGKWVEIFRVKVERAFQDKMVVVFDTKAHFDDPIRAEMVFYTRDNIESEIKCVATYAHAYAFRDQFEIMRGRGHVIVVLKMWKICNCFKTEGGFSDFRFNPCLEEVEEFRQSVNSSDPYVGRHGAI</sequence>
<comment type="caution">
    <text evidence="1">The sequence shown here is derived from an EMBL/GenBank/DDBJ whole genome shotgun (WGS) entry which is preliminary data.</text>
</comment>
<dbReference type="EMBL" id="CAKOAT010096266">
    <property type="protein sequence ID" value="CAH8321703.1"/>
    <property type="molecule type" value="Genomic_DNA"/>
</dbReference>
<gene>
    <name evidence="1" type="ORF">ERUC_LOCUS9427</name>
</gene>
<proteinExistence type="predicted"/>
<keyword evidence="2" id="KW-1185">Reference proteome</keyword>
<evidence type="ECO:0000313" key="2">
    <source>
        <dbReference type="Proteomes" id="UP001642260"/>
    </source>
</evidence>
<dbReference type="Proteomes" id="UP001642260">
    <property type="component" value="Unassembled WGS sequence"/>
</dbReference>
<dbReference type="CDD" id="cd04481">
    <property type="entry name" value="RPA1_DBD_B_like"/>
    <property type="match status" value="1"/>
</dbReference>
<dbReference type="AlphaFoldDB" id="A0ABC8JKI5"/>